<comment type="similarity">
    <text evidence="2">Belongs to the ABC transporter superfamily.</text>
</comment>
<keyword evidence="5" id="KW-0547">Nucleotide-binding</keyword>
<dbReference type="InterPro" id="IPR027417">
    <property type="entry name" value="P-loop_NTPase"/>
</dbReference>
<dbReference type="InterPro" id="IPR003439">
    <property type="entry name" value="ABC_transporter-like_ATP-bd"/>
</dbReference>
<dbReference type="Pfam" id="PF00005">
    <property type="entry name" value="ABC_tran"/>
    <property type="match status" value="1"/>
</dbReference>
<evidence type="ECO:0000256" key="7">
    <source>
        <dbReference type="ARBA" id="ARBA00022970"/>
    </source>
</evidence>
<dbReference type="GO" id="GO:0016887">
    <property type="term" value="F:ATP hydrolysis activity"/>
    <property type="evidence" value="ECO:0007669"/>
    <property type="project" value="InterPro"/>
</dbReference>
<gene>
    <name evidence="10" type="ORF">METZ01_LOCUS87278</name>
</gene>
<proteinExistence type="inferred from homology"/>
<evidence type="ECO:0000259" key="9">
    <source>
        <dbReference type="PROSITE" id="PS50893"/>
    </source>
</evidence>
<evidence type="ECO:0000256" key="6">
    <source>
        <dbReference type="ARBA" id="ARBA00022840"/>
    </source>
</evidence>
<keyword evidence="8" id="KW-0472">Membrane</keyword>
<dbReference type="InterPro" id="IPR050086">
    <property type="entry name" value="MetN_ABC_transporter-like"/>
</dbReference>
<dbReference type="InterPro" id="IPR003593">
    <property type="entry name" value="AAA+_ATPase"/>
</dbReference>
<keyword evidence="3" id="KW-0813">Transport</keyword>
<evidence type="ECO:0000256" key="2">
    <source>
        <dbReference type="ARBA" id="ARBA00005417"/>
    </source>
</evidence>
<comment type="subcellular location">
    <subcellularLocation>
        <location evidence="1">Cell membrane</location>
        <topology evidence="1">Peripheral membrane protein</topology>
    </subcellularLocation>
</comment>
<dbReference type="PANTHER" id="PTHR43166:SF9">
    <property type="entry name" value="GLUTAMATE_ASPARTATE IMPORT ATP-BINDING PROTEIN GLTL"/>
    <property type="match status" value="1"/>
</dbReference>
<feature type="domain" description="ABC transporter" evidence="9">
    <location>
        <begin position="1"/>
        <end position="209"/>
    </location>
</feature>
<protein>
    <recommendedName>
        <fullName evidence="9">ABC transporter domain-containing protein</fullName>
    </recommendedName>
</protein>
<dbReference type="PIRSF" id="PIRSF039085">
    <property type="entry name" value="ABC_ATPase_HisP"/>
    <property type="match status" value="1"/>
</dbReference>
<dbReference type="PANTHER" id="PTHR43166">
    <property type="entry name" value="AMINO ACID IMPORT ATP-BINDING PROTEIN"/>
    <property type="match status" value="1"/>
</dbReference>
<dbReference type="EMBL" id="UINC01007647">
    <property type="protein sequence ID" value="SVA34424.1"/>
    <property type="molecule type" value="Genomic_DNA"/>
</dbReference>
<sequence length="215" mass="23796">VICLVGPSGSGKSTLLRVLVGLTQPTNGLVVLQGETINYKSKNSVKLSRDRMAIVFQQYNLFQNMDVMRNVTIAPIMIKKRNRSEVESEAKELLEQVGLSDKLSAYPDQLSGGQQQRVAIARALALKPDLLLLDEVTSALDPELVTEVLDSIRELASGGMTMIIVSHEMGFVREISDQVIMMDEGKVVEIGPPEDIFDNPKTQRAKDFFGKILRH</sequence>
<dbReference type="GO" id="GO:0015424">
    <property type="term" value="F:ABC-type amino acid transporter activity"/>
    <property type="evidence" value="ECO:0007669"/>
    <property type="project" value="InterPro"/>
</dbReference>
<dbReference type="GO" id="GO:0005886">
    <property type="term" value="C:plasma membrane"/>
    <property type="evidence" value="ECO:0007669"/>
    <property type="project" value="UniProtKB-SubCell"/>
</dbReference>
<dbReference type="InterPro" id="IPR030679">
    <property type="entry name" value="ABC_ATPase_HisP-typ"/>
</dbReference>
<keyword evidence="6" id="KW-0067">ATP-binding</keyword>
<evidence type="ECO:0000256" key="5">
    <source>
        <dbReference type="ARBA" id="ARBA00022741"/>
    </source>
</evidence>
<dbReference type="PROSITE" id="PS00211">
    <property type="entry name" value="ABC_TRANSPORTER_1"/>
    <property type="match status" value="1"/>
</dbReference>
<dbReference type="AlphaFoldDB" id="A0A381V2H9"/>
<evidence type="ECO:0000256" key="3">
    <source>
        <dbReference type="ARBA" id="ARBA00022448"/>
    </source>
</evidence>
<keyword evidence="4" id="KW-1003">Cell membrane</keyword>
<feature type="non-terminal residue" evidence="10">
    <location>
        <position position="1"/>
    </location>
</feature>
<dbReference type="SMART" id="SM00382">
    <property type="entry name" value="AAA"/>
    <property type="match status" value="1"/>
</dbReference>
<dbReference type="PROSITE" id="PS50893">
    <property type="entry name" value="ABC_TRANSPORTER_2"/>
    <property type="match status" value="1"/>
</dbReference>
<dbReference type="Gene3D" id="3.40.50.300">
    <property type="entry name" value="P-loop containing nucleotide triphosphate hydrolases"/>
    <property type="match status" value="1"/>
</dbReference>
<evidence type="ECO:0000256" key="8">
    <source>
        <dbReference type="ARBA" id="ARBA00023136"/>
    </source>
</evidence>
<accession>A0A381V2H9</accession>
<name>A0A381V2H9_9ZZZZ</name>
<evidence type="ECO:0000313" key="10">
    <source>
        <dbReference type="EMBL" id="SVA34424.1"/>
    </source>
</evidence>
<organism evidence="10">
    <name type="scientific">marine metagenome</name>
    <dbReference type="NCBI Taxonomy" id="408172"/>
    <lineage>
        <taxon>unclassified sequences</taxon>
        <taxon>metagenomes</taxon>
        <taxon>ecological metagenomes</taxon>
    </lineage>
</organism>
<dbReference type="SUPFAM" id="SSF52540">
    <property type="entry name" value="P-loop containing nucleoside triphosphate hydrolases"/>
    <property type="match status" value="1"/>
</dbReference>
<reference evidence="10" key="1">
    <citation type="submission" date="2018-05" db="EMBL/GenBank/DDBJ databases">
        <authorList>
            <person name="Lanie J.A."/>
            <person name="Ng W.-L."/>
            <person name="Kazmierczak K.M."/>
            <person name="Andrzejewski T.M."/>
            <person name="Davidsen T.M."/>
            <person name="Wayne K.J."/>
            <person name="Tettelin H."/>
            <person name="Glass J.I."/>
            <person name="Rusch D."/>
            <person name="Podicherti R."/>
            <person name="Tsui H.-C.T."/>
            <person name="Winkler M.E."/>
        </authorList>
    </citation>
    <scope>NUCLEOTIDE SEQUENCE</scope>
</reference>
<keyword evidence="7" id="KW-0029">Amino-acid transport</keyword>
<dbReference type="GO" id="GO:0005524">
    <property type="term" value="F:ATP binding"/>
    <property type="evidence" value="ECO:0007669"/>
    <property type="project" value="UniProtKB-KW"/>
</dbReference>
<evidence type="ECO:0000256" key="1">
    <source>
        <dbReference type="ARBA" id="ARBA00004202"/>
    </source>
</evidence>
<evidence type="ECO:0000256" key="4">
    <source>
        <dbReference type="ARBA" id="ARBA00022475"/>
    </source>
</evidence>
<dbReference type="InterPro" id="IPR017871">
    <property type="entry name" value="ABC_transporter-like_CS"/>
</dbReference>